<dbReference type="SUPFAM" id="SSF109854">
    <property type="entry name" value="DinB/YfiT-like putative metalloenzymes"/>
    <property type="match status" value="1"/>
</dbReference>
<keyword evidence="4" id="KW-1185">Reference proteome</keyword>
<sequence length="231" mass="24831">MVPDRYLAELASSLDRLSTLARQPVDVLARSVPACAGWTLDELFGHLGSIERWAAAVVREGTFVEEPAPPPEGSAAWFLDGVAPFFETLMALDPETRCWTFGPPPRTAGFWLRRQAHEHAIHLIDACQALGLESPAPGEDFMLDGIAEVLTMFTPRQLRLGRMTPPDKAVTFHVPGAASWTLGPGPAVASITAPAVGMYLGLWGRSKLEDTAIIEGDAAVALRVLQGPLTP</sequence>
<dbReference type="RefSeq" id="WP_344367535.1">
    <property type="nucleotide sequence ID" value="NZ_BAAAQB010000041.1"/>
</dbReference>
<feature type="domain" description="MDMPI C-terminal" evidence="1">
    <location>
        <begin position="140"/>
        <end position="222"/>
    </location>
</feature>
<feature type="domain" description="Mycothiol-dependent maleylpyruvate isomerase metal-binding" evidence="2">
    <location>
        <begin position="14"/>
        <end position="126"/>
    </location>
</feature>
<evidence type="ECO:0000313" key="3">
    <source>
        <dbReference type="EMBL" id="GAA2143266.1"/>
    </source>
</evidence>
<dbReference type="NCBIfam" id="TIGR03083">
    <property type="entry name" value="maleylpyruvate isomerase family mycothiol-dependent enzyme"/>
    <property type="match status" value="1"/>
</dbReference>
<proteinExistence type="predicted"/>
<dbReference type="InterPro" id="IPR010872">
    <property type="entry name" value="MDMPI_C-term_domain"/>
</dbReference>
<dbReference type="InterPro" id="IPR017517">
    <property type="entry name" value="Maleyloyr_isom"/>
</dbReference>
<dbReference type="InterPro" id="IPR024344">
    <property type="entry name" value="MDMPI_metal-binding"/>
</dbReference>
<dbReference type="PANTHER" id="PTHR40758:SF1">
    <property type="entry name" value="CONSERVED PROTEIN"/>
    <property type="match status" value="1"/>
</dbReference>
<evidence type="ECO:0000259" key="1">
    <source>
        <dbReference type="Pfam" id="PF07398"/>
    </source>
</evidence>
<comment type="caution">
    <text evidence="3">The sequence shown here is derived from an EMBL/GenBank/DDBJ whole genome shotgun (WGS) entry which is preliminary data.</text>
</comment>
<name>A0ABP5LAZ6_9MICC</name>
<accession>A0ABP5LAZ6</accession>
<dbReference type="Pfam" id="PF11716">
    <property type="entry name" value="MDMPI_N"/>
    <property type="match status" value="1"/>
</dbReference>
<evidence type="ECO:0000259" key="2">
    <source>
        <dbReference type="Pfam" id="PF11716"/>
    </source>
</evidence>
<dbReference type="GO" id="GO:0016853">
    <property type="term" value="F:isomerase activity"/>
    <property type="evidence" value="ECO:0007669"/>
    <property type="project" value="UniProtKB-KW"/>
</dbReference>
<reference evidence="4" key="1">
    <citation type="journal article" date="2019" name="Int. J. Syst. Evol. Microbiol.">
        <title>The Global Catalogue of Microorganisms (GCM) 10K type strain sequencing project: providing services to taxonomists for standard genome sequencing and annotation.</title>
        <authorList>
            <consortium name="The Broad Institute Genomics Platform"/>
            <consortium name="The Broad Institute Genome Sequencing Center for Infectious Disease"/>
            <person name="Wu L."/>
            <person name="Ma J."/>
        </authorList>
    </citation>
    <scope>NUCLEOTIDE SEQUENCE [LARGE SCALE GENOMIC DNA]</scope>
    <source>
        <strain evidence="4">JCM 15921</strain>
    </source>
</reference>
<protein>
    <submittedName>
        <fullName evidence="3">Maleylpyruvate isomerase family mycothiol-dependent enzyme</fullName>
    </submittedName>
</protein>
<evidence type="ECO:0000313" key="4">
    <source>
        <dbReference type="Proteomes" id="UP001500102"/>
    </source>
</evidence>
<gene>
    <name evidence="3" type="ORF">GCM10009825_33380</name>
</gene>
<dbReference type="EMBL" id="BAAAQB010000041">
    <property type="protein sequence ID" value="GAA2143266.1"/>
    <property type="molecule type" value="Genomic_DNA"/>
</dbReference>
<dbReference type="InterPro" id="IPR034660">
    <property type="entry name" value="DinB/YfiT-like"/>
</dbReference>
<dbReference type="Proteomes" id="UP001500102">
    <property type="component" value="Unassembled WGS sequence"/>
</dbReference>
<dbReference type="PANTHER" id="PTHR40758">
    <property type="entry name" value="CONSERVED PROTEIN"/>
    <property type="match status" value="1"/>
</dbReference>
<dbReference type="Pfam" id="PF07398">
    <property type="entry name" value="MDMPI_C"/>
    <property type="match status" value="1"/>
</dbReference>
<keyword evidence="3" id="KW-0413">Isomerase</keyword>
<organism evidence="3 4">
    <name type="scientific">Arthrobacter humicola</name>
    <dbReference type="NCBI Taxonomy" id="409291"/>
    <lineage>
        <taxon>Bacteria</taxon>
        <taxon>Bacillati</taxon>
        <taxon>Actinomycetota</taxon>
        <taxon>Actinomycetes</taxon>
        <taxon>Micrococcales</taxon>
        <taxon>Micrococcaceae</taxon>
        <taxon>Arthrobacter</taxon>
    </lineage>
</organism>